<dbReference type="InterPro" id="IPR007590">
    <property type="entry name" value="Saf4/Yju2"/>
</dbReference>
<feature type="binding site" evidence="16">
    <location>
        <position position="203"/>
    </location>
    <ligand>
        <name>Mn(2+)</name>
        <dbReference type="ChEBI" id="CHEBI:29035"/>
    </ligand>
</feature>
<dbReference type="CDD" id="cd00218">
    <property type="entry name" value="GlcAT-I"/>
    <property type="match status" value="1"/>
</dbReference>
<evidence type="ECO:0000256" key="16">
    <source>
        <dbReference type="PIRSR" id="PIRSR605027-3"/>
    </source>
</evidence>
<keyword evidence="18" id="KW-0333">Golgi apparatus</keyword>
<feature type="binding site" evidence="15">
    <location>
        <begin position="315"/>
        <end position="317"/>
    </location>
    <ligand>
        <name>UDP-alpha-D-glucuronate</name>
        <dbReference type="ChEBI" id="CHEBI:58052"/>
    </ligand>
</feature>
<keyword evidence="8 18" id="KW-0735">Signal-anchor</keyword>
<keyword evidence="7 16" id="KW-0479">Metal-binding</keyword>
<dbReference type="EC" id="2.4.1.135" evidence="4 18"/>
<dbReference type="OMA" id="EFRMRCH"/>
<evidence type="ECO:0000313" key="19">
    <source>
        <dbReference type="EnsemblMetazoa" id="OVOC9966.1"/>
    </source>
</evidence>
<reference evidence="20" key="1">
    <citation type="submission" date="2013-10" db="EMBL/GenBank/DDBJ databases">
        <title>Genome sequencing of Onchocerca volvulus.</title>
        <authorList>
            <person name="Cotton J."/>
            <person name="Tsai J."/>
            <person name="Stanley E."/>
            <person name="Tracey A."/>
            <person name="Holroyd N."/>
            <person name="Lustigman S."/>
            <person name="Berriman M."/>
        </authorList>
    </citation>
    <scope>NUCLEOTIDE SEQUENCE</scope>
</reference>
<keyword evidence="11" id="KW-0325">Glycoprotein</keyword>
<feature type="binding site" evidence="15">
    <location>
        <begin position="99"/>
        <end position="101"/>
    </location>
    <ligand>
        <name>UDP-alpha-D-glucuronate</name>
        <dbReference type="ChEBI" id="CHEBI:58052"/>
    </ligand>
</feature>
<dbReference type="GO" id="GO:0000398">
    <property type="term" value="P:mRNA splicing, via spliceosome"/>
    <property type="evidence" value="ECO:0007669"/>
    <property type="project" value="InterPro"/>
</dbReference>
<evidence type="ECO:0000256" key="14">
    <source>
        <dbReference type="PIRSR" id="PIRSR605027-1"/>
    </source>
</evidence>
<comment type="subcellular location">
    <subcellularLocation>
        <location evidence="18">Golgi apparatus membrane</location>
        <topology evidence="18">Single-pass type II membrane protein</topology>
    </subcellularLocation>
    <subcellularLocation>
        <location evidence="1">Membrane</location>
        <topology evidence="1">Single-pass type II membrane protein</topology>
    </subcellularLocation>
</comment>
<evidence type="ECO:0000313" key="20">
    <source>
        <dbReference type="Proteomes" id="UP000024404"/>
    </source>
</evidence>
<evidence type="ECO:0000256" key="13">
    <source>
        <dbReference type="ARBA" id="ARBA00047979"/>
    </source>
</evidence>
<dbReference type="EMBL" id="CMVM020000309">
    <property type="status" value="NOT_ANNOTATED_CDS"/>
    <property type="molecule type" value="Genomic_DNA"/>
</dbReference>
<evidence type="ECO:0000256" key="17">
    <source>
        <dbReference type="PIRSR" id="PIRSR605027-4"/>
    </source>
</evidence>
<evidence type="ECO:0000256" key="4">
    <source>
        <dbReference type="ARBA" id="ARBA00012641"/>
    </source>
</evidence>
<dbReference type="GO" id="GO:0071014">
    <property type="term" value="C:post-mRNA release spliceosomal complex"/>
    <property type="evidence" value="ECO:0007669"/>
    <property type="project" value="TreeGrafter"/>
</dbReference>
<keyword evidence="5 18" id="KW-0808">Transferase</keyword>
<evidence type="ECO:0000256" key="18">
    <source>
        <dbReference type="RuleBase" id="RU363127"/>
    </source>
</evidence>
<keyword evidence="9 18" id="KW-1133">Transmembrane helix</keyword>
<evidence type="ECO:0000256" key="1">
    <source>
        <dbReference type="ARBA" id="ARBA00004606"/>
    </source>
</evidence>
<feature type="binding site" evidence="15">
    <location>
        <position position="130"/>
    </location>
    <ligand>
        <name>UDP-alpha-D-glucuronate</name>
        <dbReference type="ChEBI" id="CHEBI:58052"/>
    </ligand>
</feature>
<keyword evidence="20" id="KW-1185">Reference proteome</keyword>
<evidence type="ECO:0000256" key="15">
    <source>
        <dbReference type="PIRSR" id="PIRSR605027-2"/>
    </source>
</evidence>
<reference evidence="19" key="2">
    <citation type="submission" date="2022-06" db="UniProtKB">
        <authorList>
            <consortium name="EnsemblMetazoa"/>
        </authorList>
    </citation>
    <scope>IDENTIFICATION</scope>
</reference>
<dbReference type="GO" id="GO:0046872">
    <property type="term" value="F:metal ion binding"/>
    <property type="evidence" value="ECO:0007669"/>
    <property type="project" value="UniProtKB-KW"/>
</dbReference>
<feature type="binding site" evidence="15">
    <location>
        <position position="178"/>
    </location>
    <ligand>
        <name>UDP-alpha-D-glucuronate</name>
        <dbReference type="ChEBI" id="CHEBI:58052"/>
    </ligand>
</feature>
<feature type="site" description="Interaction with galactose moiety of substrate glycoprotein" evidence="17">
    <location>
        <position position="234"/>
    </location>
</feature>
<dbReference type="PANTHER" id="PTHR12111:SF2">
    <property type="entry name" value="SPLICING FACTOR YJU2B-RELATED"/>
    <property type="match status" value="1"/>
</dbReference>
<dbReference type="InterPro" id="IPR005027">
    <property type="entry name" value="Glyco_trans_43"/>
</dbReference>
<keyword evidence="12 16" id="KW-0464">Manganese</keyword>
<keyword evidence="6 18" id="KW-0812">Transmembrane</keyword>
<feature type="transmembrane region" description="Helical" evidence="18">
    <location>
        <begin position="7"/>
        <end position="26"/>
    </location>
</feature>
<feature type="active site" description="Proton donor/acceptor" evidence="14">
    <location>
        <position position="287"/>
    </location>
</feature>
<evidence type="ECO:0000256" key="10">
    <source>
        <dbReference type="ARBA" id="ARBA00023136"/>
    </source>
</evidence>
<keyword evidence="10 18" id="KW-0472">Membrane</keyword>
<dbReference type="GO" id="GO:0000139">
    <property type="term" value="C:Golgi membrane"/>
    <property type="evidence" value="ECO:0007669"/>
    <property type="project" value="UniProtKB-SubCell"/>
</dbReference>
<dbReference type="AlphaFoldDB" id="A0A8R1Y490"/>
<protein>
    <recommendedName>
        <fullName evidence="4 18">Galactosylgalactosylxylosylprotein 3-beta-glucuronosyltransferase</fullName>
        <ecNumber evidence="4 18">2.4.1.135</ecNumber>
    </recommendedName>
</protein>
<dbReference type="InterPro" id="IPR029044">
    <property type="entry name" value="Nucleotide-diphossugar_trans"/>
</dbReference>
<dbReference type="Pfam" id="PF03360">
    <property type="entry name" value="Glyco_transf_43"/>
    <property type="match status" value="1"/>
</dbReference>
<comment type="catalytic activity">
    <reaction evidence="13 18">
        <text>3-O-(beta-D-galactosyl-(1-&gt;3)-beta-D-galactosyl-(1-&gt;4)-beta-D-xylosyl)-L-seryl-[protein] + UDP-alpha-D-glucuronate = 3-O-(beta-D-GlcA-(1-&gt;3)-beta-D-Gal-(1-&gt;3)-beta-D-Gal-(1-&gt;4)-beta-D-Xyl)-L-seryl-[protein] + UDP + H(+)</text>
        <dbReference type="Rhea" id="RHEA:24168"/>
        <dbReference type="Rhea" id="RHEA-COMP:12571"/>
        <dbReference type="Rhea" id="RHEA-COMP:12573"/>
        <dbReference type="ChEBI" id="CHEBI:15378"/>
        <dbReference type="ChEBI" id="CHEBI:58052"/>
        <dbReference type="ChEBI" id="CHEBI:58223"/>
        <dbReference type="ChEBI" id="CHEBI:132090"/>
        <dbReference type="ChEBI" id="CHEBI:132093"/>
        <dbReference type="EC" id="2.4.1.135"/>
    </reaction>
</comment>
<dbReference type="GO" id="GO:0015018">
    <property type="term" value="F:galactosylgalactosylxylosylprotein 3-beta-glucuronosyltransferase activity"/>
    <property type="evidence" value="ECO:0007669"/>
    <property type="project" value="UniProtKB-UniRule"/>
</dbReference>
<dbReference type="GO" id="GO:0009101">
    <property type="term" value="P:glycoprotein biosynthetic process"/>
    <property type="evidence" value="ECO:0007669"/>
    <property type="project" value="UniProtKB-ARBA"/>
</dbReference>
<comment type="cofactor">
    <cofactor evidence="16 18">
        <name>Mn(2+)</name>
        <dbReference type="ChEBI" id="CHEBI:29035"/>
    </cofactor>
</comment>
<dbReference type="SUPFAM" id="SSF53448">
    <property type="entry name" value="Nucleotide-diphospho-sugar transferases"/>
    <property type="match status" value="1"/>
</dbReference>
<evidence type="ECO:0000256" key="5">
    <source>
        <dbReference type="ARBA" id="ARBA00022679"/>
    </source>
</evidence>
<evidence type="ECO:0000256" key="7">
    <source>
        <dbReference type="ARBA" id="ARBA00022723"/>
    </source>
</evidence>
<comment type="similarity">
    <text evidence="3 18">Belongs to the glycosyltransferase 43 family.</text>
</comment>
<dbReference type="Proteomes" id="UP000024404">
    <property type="component" value="Unassembled WGS sequence"/>
</dbReference>
<evidence type="ECO:0000256" key="2">
    <source>
        <dbReference type="ARBA" id="ARBA00005595"/>
    </source>
</evidence>
<evidence type="ECO:0000256" key="8">
    <source>
        <dbReference type="ARBA" id="ARBA00022968"/>
    </source>
</evidence>
<dbReference type="FunFam" id="3.90.550.10:FF:000044">
    <property type="entry name" value="Galactosylgalactosylxylosylprotein 3-beta-glucuronosyltransferase"/>
    <property type="match status" value="1"/>
</dbReference>
<proteinExistence type="inferred from homology"/>
<evidence type="ECO:0000256" key="11">
    <source>
        <dbReference type="ARBA" id="ARBA00023180"/>
    </source>
</evidence>
<sequence>MLNEKLIIKIVCAVGLFFIAQVGVFWTQLQNLDEKKFMLVAEIDTLIRKRDELNKKIWMQEMGVYRMEEKLQRIDSLVRDRILLAEVRKDLPFIYFITPTYRRPTQKADLIRLAQTLAHVPNLYWIVVEDANNTSSFIADIFKKYRVRFAHLYALTPPEKKPNETDPNWKIARGVVQRNKALVWLRKNLGSLRRGVVYFGDDDNTYDWKLFEEMRSIERVGVWPVGLVGGLIAETAKLSKDKNVSFNSLWKPERPFPIDMAAFAINLSLALDPNAFFTYDVPRGYQESHFLTALGLKRNDLELKADGCTKVYVWHTRTERALLSERERLKFWQGSLNNVETAANMGERKGQNFYYPPDFDYKKHKSLNSYHGTHALRERAAKIKQGILIIRFEMPFNIWCLGCNNHIGMGVRYNAEKKKIGMYYTTPLYEFRMRCHLCSNYFVIRTDPEHFDYELVEGCRRQEKRYDPSTIDQLGAVDRSFNRQLESDRMFQVEHVEKDKEKAASSADKINKLEWIQERMRDDFAANLALRRSFKHEKASLKERRIRDEDLLKRMSLNIKLVSESAEDKKLAAAVLRHKKMKFTIIFLVSDEQDEEKRKAILSKPIFSNSQPSTSRKNDVRQKQLLSMKLRKNERNAFDNVSPTHNGQEQMTTENLGIIKRLKYENEEQDEIDILNKVANLDDVKPGNAELLYTDQMNLTNIKDEFVSDVKPDLCSKPLALVADYSGDSSSDSAD</sequence>
<dbReference type="GO" id="GO:0005684">
    <property type="term" value="C:U2-type spliceosomal complex"/>
    <property type="evidence" value="ECO:0007669"/>
    <property type="project" value="TreeGrafter"/>
</dbReference>
<dbReference type="Pfam" id="PF04502">
    <property type="entry name" value="Saf4_Yju2"/>
    <property type="match status" value="1"/>
</dbReference>
<accession>A0A8R1Y490</accession>
<evidence type="ECO:0000256" key="12">
    <source>
        <dbReference type="ARBA" id="ARBA00023211"/>
    </source>
</evidence>
<dbReference type="PANTHER" id="PTHR12111">
    <property type="entry name" value="SPLICING FACTOR YJU2"/>
    <property type="match status" value="1"/>
</dbReference>
<comment type="pathway">
    <text evidence="18">Protein modification; protein glycosylation.</text>
</comment>
<dbReference type="Gene3D" id="3.90.550.10">
    <property type="entry name" value="Spore Coat Polysaccharide Biosynthesis Protein SpsA, Chain A"/>
    <property type="match status" value="1"/>
</dbReference>
<dbReference type="EnsemblMetazoa" id="OVOC9966.1">
    <property type="protein sequence ID" value="OVOC9966.1"/>
    <property type="gene ID" value="WBGene00246775"/>
</dbReference>
<feature type="binding site" evidence="15">
    <location>
        <begin position="201"/>
        <end position="203"/>
    </location>
    <ligand>
        <name>UDP-alpha-D-glucuronate</name>
        <dbReference type="ChEBI" id="CHEBI:58052"/>
    </ligand>
</feature>
<comment type="similarity">
    <text evidence="2">Belongs to the CWC16 family.</text>
</comment>
<name>A0A8R1Y490_ONCVO</name>
<evidence type="ECO:0000256" key="9">
    <source>
        <dbReference type="ARBA" id="ARBA00022989"/>
    </source>
</evidence>
<evidence type="ECO:0000256" key="3">
    <source>
        <dbReference type="ARBA" id="ARBA00007706"/>
    </source>
</evidence>
<evidence type="ECO:0000256" key="6">
    <source>
        <dbReference type="ARBA" id="ARBA00022692"/>
    </source>
</evidence>
<organism evidence="19 20">
    <name type="scientific">Onchocerca volvulus</name>
    <dbReference type="NCBI Taxonomy" id="6282"/>
    <lineage>
        <taxon>Eukaryota</taxon>
        <taxon>Metazoa</taxon>
        <taxon>Ecdysozoa</taxon>
        <taxon>Nematoda</taxon>
        <taxon>Chromadorea</taxon>
        <taxon>Rhabditida</taxon>
        <taxon>Spirurina</taxon>
        <taxon>Spiruromorpha</taxon>
        <taxon>Filarioidea</taxon>
        <taxon>Onchocercidae</taxon>
        <taxon>Onchocerca</taxon>
    </lineage>
</organism>
<feature type="binding site" evidence="15">
    <location>
        <position position="173"/>
    </location>
    <ligand>
        <name>UDP-alpha-D-glucuronate</name>
        <dbReference type="ChEBI" id="CHEBI:58052"/>
    </ligand>
</feature>